<comment type="similarity">
    <text evidence="2">Belongs to the MGMT family.</text>
</comment>
<dbReference type="CDD" id="cd06445">
    <property type="entry name" value="ATase"/>
    <property type="match status" value="1"/>
</dbReference>
<protein>
    <recommendedName>
        <fullName evidence="3">methylated-DNA--[protein]-cysteine S-methyltransferase</fullName>
        <ecNumber evidence="3">2.1.1.63</ecNumber>
    </recommendedName>
</protein>
<organism evidence="10">
    <name type="scientific">Hydrogenovibrio crunogenus (strain DSM 25203 / XCL-2)</name>
    <name type="common">Thiomicrospira crunogena</name>
    <dbReference type="NCBI Taxonomy" id="317025"/>
    <lineage>
        <taxon>Bacteria</taxon>
        <taxon>Pseudomonadati</taxon>
        <taxon>Pseudomonadota</taxon>
        <taxon>Gammaproteobacteria</taxon>
        <taxon>Thiotrichales</taxon>
        <taxon>Piscirickettsiaceae</taxon>
        <taxon>Hydrogenovibrio</taxon>
    </lineage>
</organism>
<comment type="catalytic activity">
    <reaction evidence="8">
        <text>a 6-O-methyl-2'-deoxyguanosine in DNA + L-cysteinyl-[protein] = S-methyl-L-cysteinyl-[protein] + a 2'-deoxyguanosine in DNA</text>
        <dbReference type="Rhea" id="RHEA:24000"/>
        <dbReference type="Rhea" id="RHEA-COMP:10131"/>
        <dbReference type="Rhea" id="RHEA-COMP:10132"/>
        <dbReference type="Rhea" id="RHEA-COMP:11367"/>
        <dbReference type="Rhea" id="RHEA-COMP:11368"/>
        <dbReference type="ChEBI" id="CHEBI:29950"/>
        <dbReference type="ChEBI" id="CHEBI:82612"/>
        <dbReference type="ChEBI" id="CHEBI:85445"/>
        <dbReference type="ChEBI" id="CHEBI:85448"/>
        <dbReference type="EC" id="2.1.1.63"/>
    </reaction>
</comment>
<comment type="catalytic activity">
    <reaction evidence="1">
        <text>a 4-O-methyl-thymidine in DNA + L-cysteinyl-[protein] = a thymidine in DNA + S-methyl-L-cysteinyl-[protein]</text>
        <dbReference type="Rhea" id="RHEA:53428"/>
        <dbReference type="Rhea" id="RHEA-COMP:10131"/>
        <dbReference type="Rhea" id="RHEA-COMP:10132"/>
        <dbReference type="Rhea" id="RHEA-COMP:13555"/>
        <dbReference type="Rhea" id="RHEA-COMP:13556"/>
        <dbReference type="ChEBI" id="CHEBI:29950"/>
        <dbReference type="ChEBI" id="CHEBI:82612"/>
        <dbReference type="ChEBI" id="CHEBI:137386"/>
        <dbReference type="ChEBI" id="CHEBI:137387"/>
        <dbReference type="EC" id="2.1.1.63"/>
    </reaction>
</comment>
<dbReference type="HOGENOM" id="CLU_000445_52_5_6"/>
<feature type="domain" description="Methylated-DNA-[protein]-cysteine S-methyltransferase DNA binding" evidence="9">
    <location>
        <begin position="6"/>
        <end position="84"/>
    </location>
</feature>
<evidence type="ECO:0000256" key="1">
    <source>
        <dbReference type="ARBA" id="ARBA00001286"/>
    </source>
</evidence>
<proteinExistence type="inferred from homology"/>
<dbReference type="InterPro" id="IPR036217">
    <property type="entry name" value="MethylDNA_cys_MeTrfase_DNAb"/>
</dbReference>
<dbReference type="PANTHER" id="PTHR10815">
    <property type="entry name" value="METHYLATED-DNA--PROTEIN-CYSTEINE METHYLTRANSFERASE"/>
    <property type="match status" value="1"/>
</dbReference>
<dbReference type="Gene3D" id="1.10.10.10">
    <property type="entry name" value="Winged helix-like DNA-binding domain superfamily/Winged helix DNA-binding domain"/>
    <property type="match status" value="1"/>
</dbReference>
<evidence type="ECO:0000256" key="3">
    <source>
        <dbReference type="ARBA" id="ARBA00011918"/>
    </source>
</evidence>
<dbReference type="PROSITE" id="PS00374">
    <property type="entry name" value="MGMT"/>
    <property type="match status" value="1"/>
</dbReference>
<dbReference type="InterPro" id="IPR014048">
    <property type="entry name" value="MethylDNA_cys_MeTrfase_DNA-bd"/>
</dbReference>
<evidence type="ECO:0000256" key="7">
    <source>
        <dbReference type="ARBA" id="ARBA00023204"/>
    </source>
</evidence>
<dbReference type="GO" id="GO:0003908">
    <property type="term" value="F:methylated-DNA-[protein]-cysteine S-methyltransferase activity"/>
    <property type="evidence" value="ECO:0007669"/>
    <property type="project" value="UniProtKB-EC"/>
</dbReference>
<dbReference type="AlphaFoldDB" id="Q31DI5"/>
<gene>
    <name evidence="10" type="ordered locus">Tcr_2200</name>
</gene>
<dbReference type="InterPro" id="IPR036388">
    <property type="entry name" value="WH-like_DNA-bd_sf"/>
</dbReference>
<accession>Q31DI5</accession>
<dbReference type="SUPFAM" id="SSF46767">
    <property type="entry name" value="Methylated DNA-protein cysteine methyltransferase, C-terminal domain"/>
    <property type="match status" value="1"/>
</dbReference>
<evidence type="ECO:0000256" key="4">
    <source>
        <dbReference type="ARBA" id="ARBA00022603"/>
    </source>
</evidence>
<dbReference type="eggNOG" id="COG0350">
    <property type="taxonomic scope" value="Bacteria"/>
</dbReference>
<keyword evidence="6" id="KW-0227">DNA damage</keyword>
<dbReference type="EC" id="2.1.1.63" evidence="3"/>
<evidence type="ECO:0000313" key="10">
    <source>
        <dbReference type="EMBL" id="ABB42788.1"/>
    </source>
</evidence>
<keyword evidence="5 10" id="KW-0808">Transferase</keyword>
<dbReference type="Pfam" id="PF01035">
    <property type="entry name" value="DNA_binding_1"/>
    <property type="match status" value="1"/>
</dbReference>
<dbReference type="FunFam" id="1.10.10.10:FF:000214">
    <property type="entry name" value="Methylated-DNA--protein-cysteine methyltransferase"/>
    <property type="match status" value="1"/>
</dbReference>
<evidence type="ECO:0000259" key="9">
    <source>
        <dbReference type="Pfam" id="PF01035"/>
    </source>
</evidence>
<name>Q31DI5_HYDCU</name>
<evidence type="ECO:0000256" key="8">
    <source>
        <dbReference type="ARBA" id="ARBA00049348"/>
    </source>
</evidence>
<evidence type="ECO:0000256" key="5">
    <source>
        <dbReference type="ARBA" id="ARBA00022679"/>
    </source>
</evidence>
<dbReference type="GO" id="GO:0006281">
    <property type="term" value="P:DNA repair"/>
    <property type="evidence" value="ECO:0007669"/>
    <property type="project" value="UniProtKB-KW"/>
</dbReference>
<keyword evidence="7" id="KW-0234">DNA repair</keyword>
<dbReference type="EMBL" id="CP000109">
    <property type="protein sequence ID" value="ABB42788.1"/>
    <property type="molecule type" value="Genomic_DNA"/>
</dbReference>
<dbReference type="OrthoDB" id="9811249at2"/>
<sequence>MTALSFNEQCYALLEQVPAGKVTTYKALAEALGTRAYQAVGRAMNQNPNPVVVPCHRVVNHNGELGGYAFGMARKIELLTQEGIEIRENKVVDFKNKMITWQPSAPP</sequence>
<dbReference type="STRING" id="317025.Tcr_2200"/>
<dbReference type="KEGG" id="tcx:Tcr_2200"/>
<evidence type="ECO:0000256" key="6">
    <source>
        <dbReference type="ARBA" id="ARBA00022763"/>
    </source>
</evidence>
<dbReference type="NCBIfam" id="TIGR00589">
    <property type="entry name" value="ogt"/>
    <property type="match status" value="1"/>
</dbReference>
<keyword evidence="4 10" id="KW-0489">Methyltransferase</keyword>
<dbReference type="PANTHER" id="PTHR10815:SF13">
    <property type="entry name" value="METHYLATED-DNA--PROTEIN-CYSTEINE METHYLTRANSFERASE"/>
    <property type="match status" value="1"/>
</dbReference>
<dbReference type="GO" id="GO:0032259">
    <property type="term" value="P:methylation"/>
    <property type="evidence" value="ECO:0007669"/>
    <property type="project" value="UniProtKB-KW"/>
</dbReference>
<reference evidence="10" key="1">
    <citation type="submission" date="2006-07" db="EMBL/GenBank/DDBJ databases">
        <title>Complete sequence of Thiomicrospira crunogena XCL-2.</title>
        <authorList>
            <consortium name="US DOE Joint Genome Institute"/>
            <person name="Copeland A."/>
            <person name="Lucas S."/>
            <person name="Lapidus A."/>
            <person name="Barry K."/>
            <person name="Detter J.C."/>
            <person name="Glavina del Rio T."/>
            <person name="Hammon N."/>
            <person name="Israni S."/>
            <person name="Dalin E."/>
            <person name="Tice H."/>
            <person name="Pitluck S."/>
            <person name="Chain P."/>
            <person name="Malfatti S."/>
            <person name="Shin M."/>
            <person name="Vergez L."/>
            <person name="Schmutz J."/>
            <person name="Larimer F."/>
            <person name="Land M."/>
            <person name="Hauser L."/>
            <person name="Kyrpides N."/>
            <person name="Lykidis A."/>
            <person name="Scott K.M."/>
            <person name="Sievert S."/>
            <person name="Kerfeld C."/>
            <person name="Freyermuth S."/>
            <person name="Dobrinski K."/>
            <person name="Boller A."/>
            <person name="Fitzpatrick K."/>
            <person name="Thoma P."/>
            <person name="Moore J."/>
            <person name="Richardson P."/>
        </authorList>
    </citation>
    <scope>NUCLEOTIDE SEQUENCE</scope>
    <source>
        <strain evidence="10">XCL-2</strain>
    </source>
</reference>
<evidence type="ECO:0000256" key="2">
    <source>
        <dbReference type="ARBA" id="ARBA00008711"/>
    </source>
</evidence>
<dbReference type="InterPro" id="IPR001497">
    <property type="entry name" value="MethylDNA_cys_MeTrfase_AS"/>
</dbReference>